<dbReference type="PANTHER" id="PTHR28208">
    <property type="entry name" value="PHOSPHATIDATE PHOSPHATASE APP1"/>
    <property type="match status" value="1"/>
</dbReference>
<comment type="caution">
    <text evidence="3">The sequence shown here is derived from an EMBL/GenBank/DDBJ whole genome shotgun (WGS) entry which is preliminary data.</text>
</comment>
<protein>
    <recommendedName>
        <fullName evidence="2">Phosphatidate phosphatase APP1 catalytic domain-containing protein</fullName>
    </recommendedName>
</protein>
<reference evidence="3" key="1">
    <citation type="submission" date="2022-08" db="EMBL/GenBank/DDBJ databases">
        <title>A Global Phylogenomic Analysis of the Shiitake Genus Lentinula.</title>
        <authorList>
            <consortium name="DOE Joint Genome Institute"/>
            <person name="Sierra-Patev S."/>
            <person name="Min B."/>
            <person name="Naranjo-Ortiz M."/>
            <person name="Looney B."/>
            <person name="Konkel Z."/>
            <person name="Slot J.C."/>
            <person name="Sakamoto Y."/>
            <person name="Steenwyk J.L."/>
            <person name="Rokas A."/>
            <person name="Carro J."/>
            <person name="Camarero S."/>
            <person name="Ferreira P."/>
            <person name="Molpeceres G."/>
            <person name="Ruiz-Duenas F.J."/>
            <person name="Serrano A."/>
            <person name="Henrissat B."/>
            <person name="Drula E."/>
            <person name="Hughes K.W."/>
            <person name="Mata J.L."/>
            <person name="Ishikawa N.K."/>
            <person name="Vargas-Isla R."/>
            <person name="Ushijima S."/>
            <person name="Smith C.A."/>
            <person name="Ahrendt S."/>
            <person name="Andreopoulos W."/>
            <person name="He G."/>
            <person name="Labutti K."/>
            <person name="Lipzen A."/>
            <person name="Ng V."/>
            <person name="Riley R."/>
            <person name="Sandor L."/>
            <person name="Barry K."/>
            <person name="Martinez A.T."/>
            <person name="Xiao Y."/>
            <person name="Gibbons J.G."/>
            <person name="Terashima K."/>
            <person name="Grigoriev I.V."/>
            <person name="Hibbett D.S."/>
        </authorList>
    </citation>
    <scope>NUCLEOTIDE SEQUENCE</scope>
    <source>
        <strain evidence="3">JLM2183</strain>
    </source>
</reference>
<feature type="domain" description="Phosphatidate phosphatase APP1 catalytic" evidence="2">
    <location>
        <begin position="174"/>
        <end position="336"/>
    </location>
</feature>
<sequence>MKFNLITLAWITAFVALHAHSLPLSPHSVTSTLLLHGMGFHRSGSLHARQEVAMVQDTLSVSIQAFVHLKKSTLIKEILAHISKQHPHIEHSKMEIAMERMKLFGAIGVPFDKVNLVVDGCGPGKDVALPRTSVKELGVVVASVSLGSCQSHILTAHAANANAAKIFSSPPTGFGVISDIDDTIKITDVLNHEKMIENTLYKDPVPVAGMPNLYASLAKSLTMNSIPPQFIYLSGSPFQLFPFLDSFLSSYFPASLGPLLLHPLSLTDPKEILKSFGDGREGKIDYKVEQIKRIYDGIYPGKFFLAVGDSGESDPEAYGEAFNRFSKSSNKYFIRCIWIHLVDGADNSEERFEKAFKGVPDDRILKFSTSEIPRLQNINVAGGKCK</sequence>
<dbReference type="Pfam" id="PF09949">
    <property type="entry name" value="APP1_cat"/>
    <property type="match status" value="1"/>
</dbReference>
<keyword evidence="1" id="KW-0732">Signal</keyword>
<dbReference type="InterPro" id="IPR052935">
    <property type="entry name" value="Mg2+_PAP"/>
</dbReference>
<dbReference type="GO" id="GO:0030479">
    <property type="term" value="C:actin cortical patch"/>
    <property type="evidence" value="ECO:0007669"/>
    <property type="project" value="TreeGrafter"/>
</dbReference>
<feature type="chain" id="PRO_5040773755" description="Phosphatidate phosphatase APP1 catalytic domain-containing protein" evidence="1">
    <location>
        <begin position="20"/>
        <end position="386"/>
    </location>
</feature>
<dbReference type="AlphaFoldDB" id="A0A9W9AJG1"/>
<gene>
    <name evidence="3" type="ORF">J3R30DRAFT_2099517</name>
</gene>
<name>A0A9W9AJG1_9AGAR</name>
<proteinExistence type="predicted"/>
<dbReference type="InterPro" id="IPR019236">
    <property type="entry name" value="APP1_cat"/>
</dbReference>
<keyword evidence="4" id="KW-1185">Reference proteome</keyword>
<accession>A0A9W9AJG1</accession>
<evidence type="ECO:0000259" key="2">
    <source>
        <dbReference type="Pfam" id="PF09949"/>
    </source>
</evidence>
<dbReference type="EMBL" id="JAOTPV010000005">
    <property type="protein sequence ID" value="KAJ4481907.1"/>
    <property type="molecule type" value="Genomic_DNA"/>
</dbReference>
<evidence type="ECO:0000313" key="4">
    <source>
        <dbReference type="Proteomes" id="UP001150266"/>
    </source>
</evidence>
<dbReference type="PANTHER" id="PTHR28208:SF1">
    <property type="entry name" value="FILAMENT ORGANIZATION PROTEIN APP1-LIKE, PUTATIVE (AFU_ORTHOLOGUE AFUA_1G06650)-RELATED"/>
    <property type="match status" value="1"/>
</dbReference>
<organism evidence="3 4">
    <name type="scientific">Lentinula aciculospora</name>
    <dbReference type="NCBI Taxonomy" id="153920"/>
    <lineage>
        <taxon>Eukaryota</taxon>
        <taxon>Fungi</taxon>
        <taxon>Dikarya</taxon>
        <taxon>Basidiomycota</taxon>
        <taxon>Agaricomycotina</taxon>
        <taxon>Agaricomycetes</taxon>
        <taxon>Agaricomycetidae</taxon>
        <taxon>Agaricales</taxon>
        <taxon>Marasmiineae</taxon>
        <taxon>Omphalotaceae</taxon>
        <taxon>Lentinula</taxon>
    </lineage>
</organism>
<feature type="signal peptide" evidence="1">
    <location>
        <begin position="1"/>
        <end position="19"/>
    </location>
</feature>
<dbReference type="GO" id="GO:0008195">
    <property type="term" value="F:phosphatidate phosphatase activity"/>
    <property type="evidence" value="ECO:0007669"/>
    <property type="project" value="InterPro"/>
</dbReference>
<dbReference type="Proteomes" id="UP001150266">
    <property type="component" value="Unassembled WGS sequence"/>
</dbReference>
<dbReference type="OrthoDB" id="414243at2759"/>
<evidence type="ECO:0000256" key="1">
    <source>
        <dbReference type="SAM" id="SignalP"/>
    </source>
</evidence>
<evidence type="ECO:0000313" key="3">
    <source>
        <dbReference type="EMBL" id="KAJ4481907.1"/>
    </source>
</evidence>